<accession>A0A075I1P9</accession>
<dbReference type="EMBL" id="KF901196">
    <property type="protein sequence ID" value="AIF21720.1"/>
    <property type="molecule type" value="Genomic_DNA"/>
</dbReference>
<organism evidence="1">
    <name type="scientific">uncultured marine thaumarchaeote SAT1000_06_A02</name>
    <dbReference type="NCBI Taxonomy" id="1456359"/>
    <lineage>
        <taxon>Archaea</taxon>
        <taxon>Nitrososphaerota</taxon>
        <taxon>environmental samples</taxon>
    </lineage>
</organism>
<protein>
    <submittedName>
        <fullName evidence="1">Uncharacterized protein</fullName>
    </submittedName>
</protein>
<dbReference type="AlphaFoldDB" id="A0A075I1P9"/>
<reference evidence="1" key="1">
    <citation type="journal article" date="2014" name="Genome Biol. Evol.">
        <title>Pangenome evidence for extensive interdomain horizontal transfer affecting lineage core and shell genes in uncultured planktonic thaumarchaeota and euryarchaeota.</title>
        <authorList>
            <person name="Deschamps P."/>
            <person name="Zivanovic Y."/>
            <person name="Moreira D."/>
            <person name="Rodriguez-Valera F."/>
            <person name="Lopez-Garcia P."/>
        </authorList>
    </citation>
    <scope>NUCLEOTIDE SEQUENCE</scope>
</reference>
<proteinExistence type="predicted"/>
<evidence type="ECO:0000313" key="1">
    <source>
        <dbReference type="EMBL" id="AIF21720.1"/>
    </source>
</evidence>
<name>A0A075I1P9_9ARCH</name>
<sequence length="44" mass="5188">MDYTKEKFTKFGIDQNNIIQYKAIDAATISKRKIKNIKKLLVKE</sequence>